<reference evidence="3 4" key="1">
    <citation type="journal article" date="2020" name="Nature">
        <title>Six reference-quality genomes reveal evolution of bat adaptations.</title>
        <authorList>
            <person name="Jebb D."/>
            <person name="Huang Z."/>
            <person name="Pippel M."/>
            <person name="Hughes G.M."/>
            <person name="Lavrichenko K."/>
            <person name="Devanna P."/>
            <person name="Winkler S."/>
            <person name="Jermiin L.S."/>
            <person name="Skirmuntt E.C."/>
            <person name="Katzourakis A."/>
            <person name="Burkitt-Gray L."/>
            <person name="Ray D.A."/>
            <person name="Sullivan K.A.M."/>
            <person name="Roscito J.G."/>
            <person name="Kirilenko B.M."/>
            <person name="Davalos L.M."/>
            <person name="Corthals A.P."/>
            <person name="Power M.L."/>
            <person name="Jones G."/>
            <person name="Ransome R.D."/>
            <person name="Dechmann D.K.N."/>
            <person name="Locatelli A.G."/>
            <person name="Puechmaille S.J."/>
            <person name="Fedrigo O."/>
            <person name="Jarvis E.D."/>
            <person name="Hiller M."/>
            <person name="Vernes S.C."/>
            <person name="Myers E.W."/>
            <person name="Teeling E.C."/>
        </authorList>
    </citation>
    <scope>NUCLEOTIDE SEQUENCE [LARGE SCALE GENOMIC DNA]</scope>
    <source>
        <strain evidence="3">MMyoMyo1</strain>
        <tissue evidence="3">Flight muscle</tissue>
    </source>
</reference>
<proteinExistence type="predicted"/>
<keyword evidence="2" id="KW-1133">Transmembrane helix</keyword>
<keyword evidence="4" id="KW-1185">Reference proteome</keyword>
<feature type="transmembrane region" description="Helical" evidence="2">
    <location>
        <begin position="80"/>
        <end position="105"/>
    </location>
</feature>
<gene>
    <name evidence="3" type="ORF">mMyoMyo1_009815</name>
</gene>
<dbReference type="AlphaFoldDB" id="A0A7J7ZXB3"/>
<protein>
    <submittedName>
        <fullName evidence="3">Uncharacterized protein</fullName>
    </submittedName>
</protein>
<evidence type="ECO:0000313" key="3">
    <source>
        <dbReference type="EMBL" id="KAF6378942.1"/>
    </source>
</evidence>
<dbReference type="PANTHER" id="PTHR34313">
    <property type="entry name" value="ENDOGENOUS RETROVIRUS GROUP K MEMBER 113 ENV POLYPROTEIN-RELATED"/>
    <property type="match status" value="1"/>
</dbReference>
<name>A0A7J7ZXB3_MYOMY</name>
<dbReference type="InterPro" id="IPR051255">
    <property type="entry name" value="Retroviral_env_glycoprotein"/>
</dbReference>
<evidence type="ECO:0000256" key="2">
    <source>
        <dbReference type="SAM" id="Phobius"/>
    </source>
</evidence>
<dbReference type="EMBL" id="JABWUV010000002">
    <property type="protein sequence ID" value="KAF6378942.1"/>
    <property type="molecule type" value="Genomic_DNA"/>
</dbReference>
<dbReference type="PANTHER" id="PTHR34313:SF2">
    <property type="entry name" value="ENDOGENOUS RETROVIRUS GROUP K MEMBER 21 ENV POLYPROTEIN-LIKE"/>
    <property type="match status" value="1"/>
</dbReference>
<evidence type="ECO:0000256" key="1">
    <source>
        <dbReference type="ARBA" id="ARBA00004328"/>
    </source>
</evidence>
<evidence type="ECO:0000313" key="4">
    <source>
        <dbReference type="Proteomes" id="UP000527355"/>
    </source>
</evidence>
<comment type="subcellular location">
    <subcellularLocation>
        <location evidence="1">Virion</location>
    </subcellularLocation>
</comment>
<organism evidence="3 4">
    <name type="scientific">Myotis myotis</name>
    <name type="common">Greater mouse-eared bat</name>
    <name type="synonym">Vespertilio myotis</name>
    <dbReference type="NCBI Taxonomy" id="51298"/>
    <lineage>
        <taxon>Eukaryota</taxon>
        <taxon>Metazoa</taxon>
        <taxon>Chordata</taxon>
        <taxon>Craniata</taxon>
        <taxon>Vertebrata</taxon>
        <taxon>Euteleostomi</taxon>
        <taxon>Mammalia</taxon>
        <taxon>Eutheria</taxon>
        <taxon>Laurasiatheria</taxon>
        <taxon>Chiroptera</taxon>
        <taxon>Yangochiroptera</taxon>
        <taxon>Vespertilionidae</taxon>
        <taxon>Myotis</taxon>
    </lineage>
</organism>
<accession>A0A7J7ZXB3</accession>
<comment type="caution">
    <text evidence="3">The sequence shown here is derived from an EMBL/GenBank/DDBJ whole genome shotgun (WGS) entry which is preliminary data.</text>
</comment>
<keyword evidence="2" id="KW-0812">Transmembrane</keyword>
<sequence length="123" mass="13613">MKGDVKWNANSGEISCINCSFYTCLNSSIVFNQSSESIYILKARPGVWLPVQKHRRWQDSPATAMLQDIAEDLLKRGKRFIGMLITVILGLIAIIASAAVAGVALQQSVQTTDFVADWHKESE</sequence>
<keyword evidence="2" id="KW-0472">Membrane</keyword>
<dbReference type="Proteomes" id="UP000527355">
    <property type="component" value="Unassembled WGS sequence"/>
</dbReference>